<reference evidence="3" key="2">
    <citation type="submission" date="2013-12" db="EMBL/GenBank/DDBJ databases">
        <title>Evolution of pathogenesis and genome organization in the Tremellales.</title>
        <authorList>
            <person name="Cuomo C."/>
            <person name="Litvintseva A."/>
            <person name="Heitman J."/>
            <person name="Chen Y."/>
            <person name="Sun S."/>
            <person name="Springer D."/>
            <person name="Dromer F."/>
            <person name="Young S."/>
            <person name="Zeng Q."/>
            <person name="Chapman S."/>
            <person name="Gujja S."/>
            <person name="Saif S."/>
            <person name="Birren B."/>
        </authorList>
    </citation>
    <scope>NUCLEOTIDE SEQUENCE [LARGE SCALE GENOMIC DNA]</scope>
    <source>
        <strain evidence="3">BCC8398</strain>
    </source>
</reference>
<keyword evidence="3" id="KW-1185">Reference proteome</keyword>
<evidence type="ECO:0000313" key="3">
    <source>
        <dbReference type="Proteomes" id="UP000092666"/>
    </source>
</evidence>
<dbReference type="OrthoDB" id="5357513at2759"/>
<evidence type="ECO:0000259" key="1">
    <source>
        <dbReference type="Pfam" id="PF00248"/>
    </source>
</evidence>
<dbReference type="Pfam" id="PF00248">
    <property type="entry name" value="Aldo_ket_red"/>
    <property type="match status" value="1"/>
</dbReference>
<dbReference type="AlphaFoldDB" id="A0A1B9GMW7"/>
<feature type="domain" description="NADP-dependent oxidoreductase" evidence="1">
    <location>
        <begin position="16"/>
        <end position="203"/>
    </location>
</feature>
<dbReference type="PANTHER" id="PTHR11732">
    <property type="entry name" value="ALDO/KETO REDUCTASE"/>
    <property type="match status" value="1"/>
</dbReference>
<dbReference type="SUPFAM" id="SSF51430">
    <property type="entry name" value="NAD(P)-linked oxidoreductase"/>
    <property type="match status" value="1"/>
</dbReference>
<protein>
    <recommendedName>
        <fullName evidence="1">NADP-dependent oxidoreductase domain-containing protein</fullName>
    </recommendedName>
</protein>
<dbReference type="Gene3D" id="3.20.20.100">
    <property type="entry name" value="NADP-dependent oxidoreductase domain"/>
    <property type="match status" value="1"/>
</dbReference>
<dbReference type="InterPro" id="IPR036812">
    <property type="entry name" value="NAD(P)_OxRdtase_dom_sf"/>
</dbReference>
<sequence length="278" mass="31577">MCHGPRCLWDARRTHNEKGVGDGLREALHTGIIKREDLFIQTKCVANILVWALALTALQHGFTPAKYQEVEPLPYDRSAPIGEQVAQNLRTSLKGVEYFDCVLLHIPYQKKEDTLETYRALEKAVNQGLIQHLGVSNIYDAEELEWLIANTKVEIEVVQNRWNDHTKWDWSVFEVCRSRGIQYQSFGFLKSEALVNDEHLLSLASKHKITPQQAIYKLCQVWGMTPLCGSTKTTHMREAFSVEGMTGIKADDDDVKKVWEDLHIGVLGSAAESEDARN</sequence>
<dbReference type="Proteomes" id="UP000092666">
    <property type="component" value="Unassembled WGS sequence"/>
</dbReference>
<organism evidence="2 3">
    <name type="scientific">Kwoniella heveanensis BCC8398</name>
    <dbReference type="NCBI Taxonomy" id="1296120"/>
    <lineage>
        <taxon>Eukaryota</taxon>
        <taxon>Fungi</taxon>
        <taxon>Dikarya</taxon>
        <taxon>Basidiomycota</taxon>
        <taxon>Agaricomycotina</taxon>
        <taxon>Tremellomycetes</taxon>
        <taxon>Tremellales</taxon>
        <taxon>Cryptococcaceae</taxon>
        <taxon>Kwoniella</taxon>
    </lineage>
</organism>
<accession>A0A1B9GMW7</accession>
<dbReference type="InterPro" id="IPR023210">
    <property type="entry name" value="NADP_OxRdtase_dom"/>
</dbReference>
<reference evidence="2 3" key="1">
    <citation type="submission" date="2013-07" db="EMBL/GenBank/DDBJ databases">
        <title>The Genome Sequence of Cryptococcus heveanensis BCC8398.</title>
        <authorList>
            <consortium name="The Broad Institute Genome Sequencing Platform"/>
            <person name="Cuomo C."/>
            <person name="Litvintseva A."/>
            <person name="Chen Y."/>
            <person name="Heitman J."/>
            <person name="Sun S."/>
            <person name="Springer D."/>
            <person name="Dromer F."/>
            <person name="Young S.K."/>
            <person name="Zeng Q."/>
            <person name="Gargeya S."/>
            <person name="Fitzgerald M."/>
            <person name="Abouelleil A."/>
            <person name="Alvarado L."/>
            <person name="Berlin A.M."/>
            <person name="Chapman S.B."/>
            <person name="Dewar J."/>
            <person name="Goldberg J."/>
            <person name="Griggs A."/>
            <person name="Gujja S."/>
            <person name="Hansen M."/>
            <person name="Howarth C."/>
            <person name="Imamovic A."/>
            <person name="Larimer J."/>
            <person name="McCowan C."/>
            <person name="Murphy C."/>
            <person name="Pearson M."/>
            <person name="Priest M."/>
            <person name="Roberts A."/>
            <person name="Saif S."/>
            <person name="Shea T."/>
            <person name="Sykes S."/>
            <person name="Wortman J."/>
            <person name="Nusbaum C."/>
            <person name="Birren B."/>
        </authorList>
    </citation>
    <scope>NUCLEOTIDE SEQUENCE [LARGE SCALE GENOMIC DNA]</scope>
    <source>
        <strain evidence="2 3">BCC8398</strain>
    </source>
</reference>
<dbReference type="GO" id="GO:0016491">
    <property type="term" value="F:oxidoreductase activity"/>
    <property type="evidence" value="ECO:0007669"/>
    <property type="project" value="InterPro"/>
</dbReference>
<proteinExistence type="predicted"/>
<dbReference type="PRINTS" id="PR00069">
    <property type="entry name" value="ALDKETRDTASE"/>
</dbReference>
<dbReference type="EMBL" id="KI669510">
    <property type="protein sequence ID" value="OCF32205.1"/>
    <property type="molecule type" value="Genomic_DNA"/>
</dbReference>
<dbReference type="InterPro" id="IPR020471">
    <property type="entry name" value="AKR"/>
</dbReference>
<evidence type="ECO:0000313" key="2">
    <source>
        <dbReference type="EMBL" id="OCF32205.1"/>
    </source>
</evidence>
<name>A0A1B9GMW7_9TREE</name>
<dbReference type="STRING" id="1296120.A0A1B9GMW7"/>
<gene>
    <name evidence="2" type="ORF">I316_06119</name>
</gene>